<evidence type="ECO:0000256" key="2">
    <source>
        <dbReference type="ARBA" id="ARBA00022801"/>
    </source>
</evidence>
<dbReference type="STRING" id="286115.A0A507CPR2"/>
<dbReference type="Proteomes" id="UP000317494">
    <property type="component" value="Unassembled WGS sequence"/>
</dbReference>
<keyword evidence="4" id="KW-0443">Lipid metabolism</keyword>
<keyword evidence="3" id="KW-0442">Lipid degradation</keyword>
<evidence type="ECO:0000256" key="3">
    <source>
        <dbReference type="ARBA" id="ARBA00022963"/>
    </source>
</evidence>
<accession>A0A507CPR2</accession>
<feature type="transmembrane region" description="Helical" evidence="6">
    <location>
        <begin position="86"/>
        <end position="106"/>
    </location>
</feature>
<gene>
    <name evidence="7" type="ORF">SeMB42_g05714</name>
</gene>
<dbReference type="GO" id="GO:0003847">
    <property type="term" value="F:1-alkyl-2-acetylglycerophosphocholine esterase activity"/>
    <property type="evidence" value="ECO:0007669"/>
    <property type="project" value="UniProtKB-EC"/>
</dbReference>
<keyword evidence="6" id="KW-0472">Membrane</keyword>
<dbReference type="SUPFAM" id="SSF53474">
    <property type="entry name" value="alpha/beta-Hydrolases"/>
    <property type="match status" value="1"/>
</dbReference>
<feature type="compositionally biased region" description="Polar residues" evidence="5">
    <location>
        <begin position="523"/>
        <end position="540"/>
    </location>
</feature>
<dbReference type="EMBL" id="QEAN01000284">
    <property type="protein sequence ID" value="TPX41125.1"/>
    <property type="molecule type" value="Genomic_DNA"/>
</dbReference>
<organism evidence="7 8">
    <name type="scientific">Synchytrium endobioticum</name>
    <dbReference type="NCBI Taxonomy" id="286115"/>
    <lineage>
        <taxon>Eukaryota</taxon>
        <taxon>Fungi</taxon>
        <taxon>Fungi incertae sedis</taxon>
        <taxon>Chytridiomycota</taxon>
        <taxon>Chytridiomycota incertae sedis</taxon>
        <taxon>Chytridiomycetes</taxon>
        <taxon>Synchytriales</taxon>
        <taxon>Synchytriaceae</taxon>
        <taxon>Synchytrium</taxon>
    </lineage>
</organism>
<proteinExistence type="predicted"/>
<dbReference type="InterPro" id="IPR029058">
    <property type="entry name" value="AB_hydrolase_fold"/>
</dbReference>
<keyword evidence="6" id="KW-0812">Transmembrane</keyword>
<keyword evidence="2" id="KW-0378">Hydrolase</keyword>
<evidence type="ECO:0000256" key="5">
    <source>
        <dbReference type="SAM" id="MobiDB-lite"/>
    </source>
</evidence>
<reference evidence="7 8" key="1">
    <citation type="journal article" date="2019" name="Sci. Rep.">
        <title>Comparative genomics of chytrid fungi reveal insights into the obligate biotrophic and pathogenic lifestyle of Synchytrium endobioticum.</title>
        <authorList>
            <person name="van de Vossenberg B.T.L.H."/>
            <person name="Warris S."/>
            <person name="Nguyen H.D.T."/>
            <person name="van Gent-Pelzer M.P.E."/>
            <person name="Joly D.L."/>
            <person name="van de Geest H.C."/>
            <person name="Bonants P.J.M."/>
            <person name="Smith D.S."/>
            <person name="Levesque C.A."/>
            <person name="van der Lee T.A.J."/>
        </authorList>
    </citation>
    <scope>NUCLEOTIDE SEQUENCE [LARGE SCALE GENOMIC DNA]</scope>
    <source>
        <strain evidence="7 8">MB42</strain>
    </source>
</reference>
<protein>
    <recommendedName>
        <fullName evidence="1">1-alkyl-2-acetylglycerophosphocholine esterase</fullName>
        <ecNumber evidence="1">3.1.1.47</ecNumber>
    </recommendedName>
</protein>
<evidence type="ECO:0000256" key="6">
    <source>
        <dbReference type="SAM" id="Phobius"/>
    </source>
</evidence>
<sequence length="540" mass="61303">MDHSRKIEHPVSRAYTGTVKAHRGLPNYSGPFPVGCLDIETKPLSSSSASASDVGVLFRLFYPTDPSTFKKFGLARWTPSLDYAKAYGTTFGLPLLLAYLVIPIFYSHRTPSRYRAPLMPPIKSGRHPVASSICGDLASHGFIVASIEHRDGSAVHSHVGGKHGRVVKYVDWRHKEKECNGSAKALWDWRLGQQVLRASEVQACIRTLTDLNEGKCVESYYEKVPHWFRARMDFDQIVMIGHSFGGGLCWDTPSASIQWHLATCGSTRRIHLTNDHWIEWCLGNTDDVLYQRGNYYNHSRLARALAFLQLAVGRMQLMELSLSAYVAQRKQLPQTEWSGHVIRIVEETVHSMQGARMRYQEDVDRLIEEWASNGTDALENDVMPYFEMYQRDNEARQIDLGCEVAAIWSLRQLFALRQARLASLPERVELVQQRTNSTHGRDELFSGPSCVRPCLALFAIRSGLLRYERIWSSKINLRPDLLHREWRTSRPSKAFTIIGLTILGMLSLIINGNSWYKAKQMGGQDNQCGESDYHSSTLLE</sequence>
<dbReference type="AlphaFoldDB" id="A0A507CPR2"/>
<keyword evidence="6" id="KW-1133">Transmembrane helix</keyword>
<keyword evidence="8" id="KW-1185">Reference proteome</keyword>
<dbReference type="VEuPathDB" id="FungiDB:SeMB42_g05714"/>
<dbReference type="PANTHER" id="PTHR10272:SF0">
    <property type="entry name" value="PLATELET-ACTIVATING FACTOR ACETYLHYDROLASE"/>
    <property type="match status" value="1"/>
</dbReference>
<feature type="region of interest" description="Disordered" evidence="5">
    <location>
        <begin position="521"/>
        <end position="540"/>
    </location>
</feature>
<dbReference type="EC" id="3.1.1.47" evidence="1"/>
<comment type="caution">
    <text evidence="7">The sequence shown here is derived from an EMBL/GenBank/DDBJ whole genome shotgun (WGS) entry which is preliminary data.</text>
</comment>
<evidence type="ECO:0000313" key="7">
    <source>
        <dbReference type="EMBL" id="TPX41125.1"/>
    </source>
</evidence>
<feature type="transmembrane region" description="Helical" evidence="6">
    <location>
        <begin position="494"/>
        <end position="516"/>
    </location>
</feature>
<evidence type="ECO:0000256" key="1">
    <source>
        <dbReference type="ARBA" id="ARBA00013201"/>
    </source>
</evidence>
<evidence type="ECO:0000256" key="4">
    <source>
        <dbReference type="ARBA" id="ARBA00023098"/>
    </source>
</evidence>
<dbReference type="GO" id="GO:0016042">
    <property type="term" value="P:lipid catabolic process"/>
    <property type="evidence" value="ECO:0007669"/>
    <property type="project" value="UniProtKB-KW"/>
</dbReference>
<dbReference type="Pfam" id="PF03403">
    <property type="entry name" value="PAF-AH_p_II"/>
    <property type="match status" value="1"/>
</dbReference>
<dbReference type="PANTHER" id="PTHR10272">
    <property type="entry name" value="PLATELET-ACTIVATING FACTOR ACETYLHYDROLASE"/>
    <property type="match status" value="1"/>
</dbReference>
<evidence type="ECO:0000313" key="8">
    <source>
        <dbReference type="Proteomes" id="UP000317494"/>
    </source>
</evidence>
<name>A0A507CPR2_9FUNG</name>
<dbReference type="Gene3D" id="3.40.50.1820">
    <property type="entry name" value="alpha/beta hydrolase"/>
    <property type="match status" value="1"/>
</dbReference>